<feature type="region of interest" description="Disordered" evidence="4">
    <location>
        <begin position="1"/>
        <end position="101"/>
    </location>
</feature>
<dbReference type="InterPro" id="IPR011992">
    <property type="entry name" value="EF-hand-dom_pair"/>
</dbReference>
<dbReference type="AlphaFoldDB" id="A0A8C5J0E5"/>
<evidence type="ECO:0000259" key="5">
    <source>
        <dbReference type="PROSITE" id="PS50222"/>
    </source>
</evidence>
<feature type="region of interest" description="Disordered" evidence="4">
    <location>
        <begin position="113"/>
        <end position="222"/>
    </location>
</feature>
<feature type="compositionally biased region" description="Pro residues" evidence="4">
    <location>
        <begin position="92"/>
        <end position="101"/>
    </location>
</feature>
<reference evidence="6" key="1">
    <citation type="submission" date="2025-08" db="UniProtKB">
        <authorList>
            <consortium name="Ensembl"/>
        </authorList>
    </citation>
    <scope>IDENTIFICATION</scope>
</reference>
<feature type="compositionally biased region" description="Basic and acidic residues" evidence="4">
    <location>
        <begin position="39"/>
        <end position="71"/>
    </location>
</feature>
<dbReference type="SMART" id="SM00054">
    <property type="entry name" value="EFh"/>
    <property type="match status" value="2"/>
</dbReference>
<dbReference type="Proteomes" id="UP000694408">
    <property type="component" value="Unplaced"/>
</dbReference>
<keyword evidence="1" id="KW-0479">Metal-binding</keyword>
<feature type="compositionally biased region" description="Gly residues" evidence="4">
    <location>
        <begin position="1"/>
        <end position="25"/>
    </location>
</feature>
<evidence type="ECO:0000256" key="3">
    <source>
        <dbReference type="ARBA" id="ARBA00022837"/>
    </source>
</evidence>
<dbReference type="PANTHER" id="PTHR23055:SF165">
    <property type="entry name" value="CALSENILIN"/>
    <property type="match status" value="1"/>
</dbReference>
<organism evidence="6 7">
    <name type="scientific">Junco hyemalis</name>
    <name type="common">Dark-eyed junco</name>
    <dbReference type="NCBI Taxonomy" id="40217"/>
    <lineage>
        <taxon>Eukaryota</taxon>
        <taxon>Metazoa</taxon>
        <taxon>Chordata</taxon>
        <taxon>Craniata</taxon>
        <taxon>Vertebrata</taxon>
        <taxon>Euteleostomi</taxon>
        <taxon>Archelosauria</taxon>
        <taxon>Archosauria</taxon>
        <taxon>Dinosauria</taxon>
        <taxon>Saurischia</taxon>
        <taxon>Theropoda</taxon>
        <taxon>Coelurosauria</taxon>
        <taxon>Aves</taxon>
        <taxon>Neognathae</taxon>
        <taxon>Neoaves</taxon>
        <taxon>Telluraves</taxon>
        <taxon>Australaves</taxon>
        <taxon>Passeriformes</taxon>
        <taxon>Passerellidae</taxon>
        <taxon>Junco</taxon>
    </lineage>
</organism>
<dbReference type="Pfam" id="PF13499">
    <property type="entry name" value="EF-hand_7"/>
    <property type="match status" value="1"/>
</dbReference>
<evidence type="ECO:0000313" key="6">
    <source>
        <dbReference type="Ensembl" id="ENSJHYP00000010866.1"/>
    </source>
</evidence>
<dbReference type="GO" id="GO:0001227">
    <property type="term" value="F:DNA-binding transcription repressor activity, RNA polymerase II-specific"/>
    <property type="evidence" value="ECO:0007669"/>
    <property type="project" value="TreeGrafter"/>
</dbReference>
<dbReference type="GO" id="GO:0015459">
    <property type="term" value="F:potassium channel regulator activity"/>
    <property type="evidence" value="ECO:0007669"/>
    <property type="project" value="TreeGrafter"/>
</dbReference>
<protein>
    <recommendedName>
        <fullName evidence="5">EF-hand domain-containing protein</fullName>
    </recommendedName>
</protein>
<dbReference type="Gene3D" id="1.10.238.10">
    <property type="entry name" value="EF-hand"/>
    <property type="match status" value="2"/>
</dbReference>
<reference evidence="6" key="2">
    <citation type="submission" date="2025-09" db="UniProtKB">
        <authorList>
            <consortium name="Ensembl"/>
        </authorList>
    </citation>
    <scope>IDENTIFICATION</scope>
</reference>
<evidence type="ECO:0000256" key="2">
    <source>
        <dbReference type="ARBA" id="ARBA00022737"/>
    </source>
</evidence>
<dbReference type="InterPro" id="IPR018247">
    <property type="entry name" value="EF_Hand_1_Ca_BS"/>
</dbReference>
<dbReference type="GO" id="GO:0000978">
    <property type="term" value="F:RNA polymerase II cis-regulatory region sequence-specific DNA binding"/>
    <property type="evidence" value="ECO:0007669"/>
    <property type="project" value="TreeGrafter"/>
</dbReference>
<sequence>MGEGTPEGTGTLWGQGHCGGQGQCGDRGTPGDAGTLWGGHRDSVRGQGHPEGHRDRPGGHRDRPGGHRDTPRGQARCPRGCETPSAGRGQPRRPPSVPQFPCPRCLLMPIDPIDPPARGGTQGFFPPSFEAAPAGPSRRCPRPPGVLRGAGGAALDPRPTKTPNLCGKEPKSAGRGAGCQGRRRKRRRRRRGGGQDGQGSTRPALPQEPRRVRGTPGAPRAPGAMGIQGMELCAVAVVILLFIAVLKQFGILEPISAEDSGDPDVELPTARHPPEGLEQLLARTKFTKTELQSLYRGFKNVSRGSRAPSPPNPAGPRGHRRRCPGRSVPAGSWMRRPSRSSTRAFSRAAVSRGSRGPGRYRERYRGSRSGPRRRQLLRALLVRRLRRRPQRGSVLPGGNSGGNGRASAVIHHILPPSSSSSSRLWPGKNNGINRAAIPGAAGIDGAAAGRGQGGSGWVRVGQGGSGWVRVPPAAPPCGQDFAVGLSVLLRGTEQQKLRWTFDLYDVNKDGCISKEDMLEIMKSIYAMMGQPAPGHSAPAQHVELFFQKMDRNGDGVVTFEEFLATCQEDKDIMSSMQIFHSVL</sequence>
<dbReference type="SUPFAM" id="SSF47473">
    <property type="entry name" value="EF-hand"/>
    <property type="match status" value="1"/>
</dbReference>
<feature type="compositionally biased region" description="Low complexity" evidence="4">
    <location>
        <begin position="339"/>
        <end position="354"/>
    </location>
</feature>
<feature type="domain" description="EF-hand" evidence="5">
    <location>
        <begin position="537"/>
        <end position="572"/>
    </location>
</feature>
<dbReference type="InterPro" id="IPR028846">
    <property type="entry name" value="Recoverin"/>
</dbReference>
<dbReference type="GO" id="GO:0005634">
    <property type="term" value="C:nucleus"/>
    <property type="evidence" value="ECO:0007669"/>
    <property type="project" value="TreeGrafter"/>
</dbReference>
<evidence type="ECO:0000256" key="4">
    <source>
        <dbReference type="SAM" id="MobiDB-lite"/>
    </source>
</evidence>
<dbReference type="PROSITE" id="PS00018">
    <property type="entry name" value="EF_HAND_1"/>
    <property type="match status" value="2"/>
</dbReference>
<dbReference type="GO" id="GO:0008076">
    <property type="term" value="C:voltage-gated potassium channel complex"/>
    <property type="evidence" value="ECO:0007669"/>
    <property type="project" value="TreeGrafter"/>
</dbReference>
<name>A0A8C5J0E5_JUNHY</name>
<dbReference type="GO" id="GO:0005509">
    <property type="term" value="F:calcium ion binding"/>
    <property type="evidence" value="ECO:0007669"/>
    <property type="project" value="InterPro"/>
</dbReference>
<evidence type="ECO:0000313" key="7">
    <source>
        <dbReference type="Proteomes" id="UP000694408"/>
    </source>
</evidence>
<keyword evidence="7" id="KW-1185">Reference proteome</keyword>
<dbReference type="Ensembl" id="ENSJHYT00000013137.1">
    <property type="protein sequence ID" value="ENSJHYP00000010866.1"/>
    <property type="gene ID" value="ENSJHYG00000008495.1"/>
</dbReference>
<keyword evidence="2" id="KW-0677">Repeat</keyword>
<dbReference type="InterPro" id="IPR002048">
    <property type="entry name" value="EF_hand_dom"/>
</dbReference>
<feature type="compositionally biased region" description="Basic residues" evidence="4">
    <location>
        <begin position="181"/>
        <end position="192"/>
    </location>
</feature>
<evidence type="ECO:0000256" key="1">
    <source>
        <dbReference type="ARBA" id="ARBA00022723"/>
    </source>
</evidence>
<accession>A0A8C5J0E5</accession>
<dbReference type="GO" id="GO:1901379">
    <property type="term" value="P:regulation of potassium ion transmembrane transport"/>
    <property type="evidence" value="ECO:0007669"/>
    <property type="project" value="TreeGrafter"/>
</dbReference>
<feature type="region of interest" description="Disordered" evidence="4">
    <location>
        <begin position="297"/>
        <end position="375"/>
    </location>
</feature>
<keyword evidence="3" id="KW-0106">Calcium</keyword>
<dbReference type="CDD" id="cd00051">
    <property type="entry name" value="EFh"/>
    <property type="match status" value="1"/>
</dbReference>
<feature type="domain" description="EF-hand" evidence="5">
    <location>
        <begin position="492"/>
        <end position="527"/>
    </location>
</feature>
<proteinExistence type="predicted"/>
<dbReference type="PANTHER" id="PTHR23055">
    <property type="entry name" value="CALCIUM BINDING PROTEINS"/>
    <property type="match status" value="1"/>
</dbReference>
<dbReference type="PROSITE" id="PS50222">
    <property type="entry name" value="EF_HAND_2"/>
    <property type="match status" value="2"/>
</dbReference>